<organism evidence="1 2">
    <name type="scientific">Mycena maculata</name>
    <dbReference type="NCBI Taxonomy" id="230809"/>
    <lineage>
        <taxon>Eukaryota</taxon>
        <taxon>Fungi</taxon>
        <taxon>Dikarya</taxon>
        <taxon>Basidiomycota</taxon>
        <taxon>Agaricomycotina</taxon>
        <taxon>Agaricomycetes</taxon>
        <taxon>Agaricomycetidae</taxon>
        <taxon>Agaricales</taxon>
        <taxon>Marasmiineae</taxon>
        <taxon>Mycenaceae</taxon>
        <taxon>Mycena</taxon>
    </lineage>
</organism>
<accession>A0AAD7J576</accession>
<protein>
    <submittedName>
        <fullName evidence="1">Uncharacterized protein</fullName>
    </submittedName>
</protein>
<name>A0AAD7J576_9AGAR</name>
<comment type="caution">
    <text evidence="1">The sequence shown here is derived from an EMBL/GenBank/DDBJ whole genome shotgun (WGS) entry which is preliminary data.</text>
</comment>
<dbReference type="EMBL" id="JARJLG010000064">
    <property type="protein sequence ID" value="KAJ7755310.1"/>
    <property type="molecule type" value="Genomic_DNA"/>
</dbReference>
<proteinExistence type="predicted"/>
<keyword evidence="2" id="KW-1185">Reference proteome</keyword>
<dbReference type="Proteomes" id="UP001215280">
    <property type="component" value="Unassembled WGS sequence"/>
</dbReference>
<gene>
    <name evidence="1" type="ORF">DFH07DRAFT_1028229</name>
</gene>
<evidence type="ECO:0000313" key="2">
    <source>
        <dbReference type="Proteomes" id="UP001215280"/>
    </source>
</evidence>
<dbReference type="AlphaFoldDB" id="A0AAD7J576"/>
<sequence>MRVATTQVPIFDGRMQTPIFGYRSLGFFSRFSSVCSTPLYISAINSPRTWDAPEIVAWKACLCLLGAHPDAHFIMILSHYDEPQACNVDTIPSSPSQSPLHSCRGSSPRDLHYNTASPGSAPYDNCYLGPYSPVSPSGEPFTGFEDQIPYGPFEDLMAEFQTPGSSPIFPFVESSTDDVDMNIIQLPTPSSTASSPFDHPYIPHFDTSIHDLSSNLPHAAEIARPVEDWSRLVPGLTVAEALREGGIAETQPALYDRAQTSLWEMFQNHRYAAKVLAQLGLSDEKENSHRRFAGGLELTTAQVIRHLGWSPRTFIRKSVAYRQARELATYTWRGPPPTRRDHGAATLDSYRLWQQVVAMFCVGGFIDQHCAPSRDGLTNEEQLVASLCQNNLYKNLNELRPLLASLTRLHPHRYLIAVFNISLHLLAIGYWVGSMTLNDLNIYQEVGGMALSALNIFSSSEKSNIGTVADKWWYKARNQATKGGVGVPGVADVFEENRVQRGQVDTGVLLGGVGCVNKELLPGACCAGQECTCCLDRWPVAKGLLRLGRSRRSVRGPPLESAQLLPPPRGEVLFLHPGFLYRSSEFNMEWLTEQFRSMEFRMQGKFESEHHILKQFQVTVDGR</sequence>
<evidence type="ECO:0000313" key="1">
    <source>
        <dbReference type="EMBL" id="KAJ7755310.1"/>
    </source>
</evidence>
<reference evidence="1" key="1">
    <citation type="submission" date="2023-03" db="EMBL/GenBank/DDBJ databases">
        <title>Massive genome expansion in bonnet fungi (Mycena s.s.) driven by repeated elements and novel gene families across ecological guilds.</title>
        <authorList>
            <consortium name="Lawrence Berkeley National Laboratory"/>
            <person name="Harder C.B."/>
            <person name="Miyauchi S."/>
            <person name="Viragh M."/>
            <person name="Kuo A."/>
            <person name="Thoen E."/>
            <person name="Andreopoulos B."/>
            <person name="Lu D."/>
            <person name="Skrede I."/>
            <person name="Drula E."/>
            <person name="Henrissat B."/>
            <person name="Morin E."/>
            <person name="Kohler A."/>
            <person name="Barry K."/>
            <person name="LaButti K."/>
            <person name="Morin E."/>
            <person name="Salamov A."/>
            <person name="Lipzen A."/>
            <person name="Mereny Z."/>
            <person name="Hegedus B."/>
            <person name="Baldrian P."/>
            <person name="Stursova M."/>
            <person name="Weitz H."/>
            <person name="Taylor A."/>
            <person name="Grigoriev I.V."/>
            <person name="Nagy L.G."/>
            <person name="Martin F."/>
            <person name="Kauserud H."/>
        </authorList>
    </citation>
    <scope>NUCLEOTIDE SEQUENCE</scope>
    <source>
        <strain evidence="1">CBHHK188m</strain>
    </source>
</reference>